<dbReference type="InterPro" id="IPR050645">
    <property type="entry name" value="Histidine_acid_phosphatase"/>
</dbReference>
<feature type="signal peptide" evidence="3">
    <location>
        <begin position="1"/>
        <end position="26"/>
    </location>
</feature>
<dbReference type="InterPro" id="IPR000560">
    <property type="entry name" value="His_Pase_clade-2"/>
</dbReference>
<dbReference type="GO" id="GO:0003993">
    <property type="term" value="F:acid phosphatase activity"/>
    <property type="evidence" value="ECO:0007669"/>
    <property type="project" value="UniProtKB-EC"/>
</dbReference>
<comment type="caution">
    <text evidence="4">The sequence shown here is derived from an EMBL/GenBank/DDBJ whole genome shotgun (WGS) entry which is preliminary data.</text>
</comment>
<dbReference type="Gene3D" id="3.40.50.1240">
    <property type="entry name" value="Phosphoglycerate mutase-like"/>
    <property type="match status" value="1"/>
</dbReference>
<name>A0AAV7HRK5_COTGL</name>
<gene>
    <name evidence="4" type="ORF">KQX54_002536</name>
</gene>
<keyword evidence="5" id="KW-1185">Reference proteome</keyword>
<evidence type="ECO:0000313" key="4">
    <source>
        <dbReference type="EMBL" id="KAH0534281.1"/>
    </source>
</evidence>
<dbReference type="PROSITE" id="PS00616">
    <property type="entry name" value="HIS_ACID_PHOSPHAT_1"/>
    <property type="match status" value="1"/>
</dbReference>
<comment type="catalytic activity">
    <reaction evidence="1">
        <text>a phosphate monoester + H2O = an alcohol + phosphate</text>
        <dbReference type="Rhea" id="RHEA:15017"/>
        <dbReference type="ChEBI" id="CHEBI:15377"/>
        <dbReference type="ChEBI" id="CHEBI:30879"/>
        <dbReference type="ChEBI" id="CHEBI:43474"/>
        <dbReference type="ChEBI" id="CHEBI:67140"/>
        <dbReference type="EC" id="3.1.3.2"/>
    </reaction>
</comment>
<reference evidence="4 5" key="1">
    <citation type="journal article" date="2021" name="J. Hered.">
        <title>A chromosome-level genome assembly of the parasitoid wasp, Cotesia glomerata (Hymenoptera: Braconidae).</title>
        <authorList>
            <person name="Pinto B.J."/>
            <person name="Weis J.J."/>
            <person name="Gamble T."/>
            <person name="Ode P.J."/>
            <person name="Paul R."/>
            <person name="Zaspel J.M."/>
        </authorList>
    </citation>
    <scope>NUCLEOTIDE SEQUENCE [LARGE SCALE GENOMIC DNA]</scope>
    <source>
        <strain evidence="4">CgM1</strain>
    </source>
</reference>
<dbReference type="Proteomes" id="UP000826195">
    <property type="component" value="Unassembled WGS sequence"/>
</dbReference>
<protein>
    <recommendedName>
        <fullName evidence="6">Lysosomal acid phosphatase</fullName>
    </recommendedName>
</protein>
<keyword evidence="3" id="KW-0732">Signal</keyword>
<evidence type="ECO:0000313" key="5">
    <source>
        <dbReference type="Proteomes" id="UP000826195"/>
    </source>
</evidence>
<accession>A0AAV7HRK5</accession>
<sequence>MQKQLTLVLFIFATVTVITVIDSIEAAPFSPERQLYLDQLEEDPQSFYELIAQYNKLKELENKRAYGLDFGLSRGFSGSQTAKHLMGMAAANYANGPGRRRRSEQATCQNILKCQKITIMEFTRSFWVQSCSSGRRGVCSTVIILGLLISSALLAYTAFGPKKDNRSIRQIAIIFRHGDRNPTETYPNDPYLDYSWEDGWGALTKEGMMQLYELGDWIRSEYDQIIGAKYDSSSAFIRSSYADRCIMSAQALLAALYRPEPGDNFIENLPWRPVPVHSIPRDFDKLITVKYRCPKLEYALKEAYVNESIKTGKQIASYFNELSYYTGKKISTITDVEFLYNTLEIEANHGLELPEWTKKFYNEEMRRIAARSLALFTSNTLQQRLRGGPLLKEITNNMMSARNGHDKIKLYLYSAHDITLVNVLRAMGFTNELFKPDYGAALIFELVLSEYVEENNLELNVKVKYLNNTEIYEPTTLEIPHCKEPCKLVDLLRVWKDVLPVDWDSECVN</sequence>
<dbReference type="AlphaFoldDB" id="A0AAV7HRK5"/>
<organism evidence="4 5">
    <name type="scientific">Cotesia glomerata</name>
    <name type="common">Lepidopteran parasitic wasp</name>
    <name type="synonym">Apanteles glomeratus</name>
    <dbReference type="NCBI Taxonomy" id="32391"/>
    <lineage>
        <taxon>Eukaryota</taxon>
        <taxon>Metazoa</taxon>
        <taxon>Ecdysozoa</taxon>
        <taxon>Arthropoda</taxon>
        <taxon>Hexapoda</taxon>
        <taxon>Insecta</taxon>
        <taxon>Pterygota</taxon>
        <taxon>Neoptera</taxon>
        <taxon>Endopterygota</taxon>
        <taxon>Hymenoptera</taxon>
        <taxon>Apocrita</taxon>
        <taxon>Ichneumonoidea</taxon>
        <taxon>Braconidae</taxon>
        <taxon>Microgastrinae</taxon>
        <taxon>Cotesia</taxon>
    </lineage>
</organism>
<dbReference type="PANTHER" id="PTHR11567">
    <property type="entry name" value="ACID PHOSPHATASE-RELATED"/>
    <property type="match status" value="1"/>
</dbReference>
<dbReference type="InterPro" id="IPR033379">
    <property type="entry name" value="Acid_Pase_AS"/>
</dbReference>
<dbReference type="InterPro" id="IPR029033">
    <property type="entry name" value="His_PPase_superfam"/>
</dbReference>
<dbReference type="Pfam" id="PF00328">
    <property type="entry name" value="His_Phos_2"/>
    <property type="match status" value="1"/>
</dbReference>
<evidence type="ECO:0000256" key="3">
    <source>
        <dbReference type="SAM" id="SignalP"/>
    </source>
</evidence>
<dbReference type="PANTHER" id="PTHR11567:SF19">
    <property type="entry name" value="GH19849P"/>
    <property type="match status" value="1"/>
</dbReference>
<dbReference type="EMBL" id="JAHXZJ010002982">
    <property type="protein sequence ID" value="KAH0534281.1"/>
    <property type="molecule type" value="Genomic_DNA"/>
</dbReference>
<evidence type="ECO:0008006" key="6">
    <source>
        <dbReference type="Google" id="ProtNLM"/>
    </source>
</evidence>
<proteinExistence type="inferred from homology"/>
<evidence type="ECO:0000256" key="2">
    <source>
        <dbReference type="ARBA" id="ARBA00005375"/>
    </source>
</evidence>
<dbReference type="SUPFAM" id="SSF53254">
    <property type="entry name" value="Phosphoglycerate mutase-like"/>
    <property type="match status" value="1"/>
</dbReference>
<feature type="chain" id="PRO_5043787293" description="Lysosomal acid phosphatase" evidence="3">
    <location>
        <begin position="27"/>
        <end position="509"/>
    </location>
</feature>
<dbReference type="CDD" id="cd07061">
    <property type="entry name" value="HP_HAP_like"/>
    <property type="match status" value="1"/>
</dbReference>
<evidence type="ECO:0000256" key="1">
    <source>
        <dbReference type="ARBA" id="ARBA00000032"/>
    </source>
</evidence>
<comment type="similarity">
    <text evidence="2">Belongs to the histidine acid phosphatase family.</text>
</comment>